<keyword evidence="10" id="KW-0830">Ubiquinone</keyword>
<dbReference type="AlphaFoldDB" id="V9L0W3"/>
<protein>
    <recommendedName>
        <fullName evidence="4">NADH dehydrogenase [ubiquinone] 1 alpha subcomplex assembly factor 3</fullName>
    </recommendedName>
</protein>
<evidence type="ECO:0000313" key="10">
    <source>
        <dbReference type="EMBL" id="AFP05298.1"/>
    </source>
</evidence>
<name>V9L0W3_CALMI</name>
<evidence type="ECO:0000256" key="7">
    <source>
        <dbReference type="ARBA" id="ARBA00023136"/>
    </source>
</evidence>
<dbReference type="CDD" id="cd05125">
    <property type="entry name" value="Mth938_2P1-like"/>
    <property type="match status" value="1"/>
</dbReference>
<keyword evidence="7" id="KW-0472">Membrane</keyword>
<dbReference type="EMBL" id="JW872780">
    <property type="protein sequence ID" value="AFP05298.1"/>
    <property type="molecule type" value="mRNA"/>
</dbReference>
<dbReference type="InterPro" id="IPR034095">
    <property type="entry name" value="NDUF3"/>
</dbReference>
<dbReference type="InterPro" id="IPR007523">
    <property type="entry name" value="NDUFAF3/AAMDC"/>
</dbReference>
<dbReference type="Pfam" id="PF04430">
    <property type="entry name" value="DUF498"/>
    <property type="match status" value="1"/>
</dbReference>
<evidence type="ECO:0000256" key="5">
    <source>
        <dbReference type="ARBA" id="ARBA00022792"/>
    </source>
</evidence>
<dbReference type="PANTHER" id="PTHR21192:SF2">
    <property type="entry name" value="NADH DEHYDROGENASE [UBIQUINONE] 1 ALPHA SUBCOMPLEX ASSEMBLY FACTOR 3"/>
    <property type="match status" value="1"/>
</dbReference>
<dbReference type="GO" id="GO:0005634">
    <property type="term" value="C:nucleus"/>
    <property type="evidence" value="ECO:0007669"/>
    <property type="project" value="UniProtKB-SubCell"/>
</dbReference>
<dbReference type="GO" id="GO:0032981">
    <property type="term" value="P:mitochondrial respiratory chain complex I assembly"/>
    <property type="evidence" value="ECO:0007669"/>
    <property type="project" value="InterPro"/>
</dbReference>
<evidence type="ECO:0000256" key="6">
    <source>
        <dbReference type="ARBA" id="ARBA00023128"/>
    </source>
</evidence>
<dbReference type="PANTHER" id="PTHR21192">
    <property type="entry name" value="NUCLEAR PROTEIN E3-3"/>
    <property type="match status" value="1"/>
</dbReference>
<evidence type="ECO:0000256" key="3">
    <source>
        <dbReference type="ARBA" id="ARBA00004273"/>
    </source>
</evidence>
<dbReference type="InterPro" id="IPR036748">
    <property type="entry name" value="MTH938-like_sf"/>
</dbReference>
<reference evidence="10" key="1">
    <citation type="journal article" date="2014" name="Nature">
        <title>Elephant shark genome provides unique insights into gnathostome evolution.</title>
        <authorList>
            <consortium name="International Elephant Shark Genome Sequencing Consortium"/>
            <person name="Venkatesh B."/>
            <person name="Lee A.P."/>
            <person name="Ravi V."/>
            <person name="Maurya A.K."/>
            <person name="Lian M.M."/>
            <person name="Swann J.B."/>
            <person name="Ohta Y."/>
            <person name="Flajnik M.F."/>
            <person name="Sutoh Y."/>
            <person name="Kasahara M."/>
            <person name="Hoon S."/>
            <person name="Gangu V."/>
            <person name="Roy S.W."/>
            <person name="Irimia M."/>
            <person name="Korzh V."/>
            <person name="Kondrychyn I."/>
            <person name="Lim Z.W."/>
            <person name="Tay B.H."/>
            <person name="Tohari S."/>
            <person name="Kong K.W."/>
            <person name="Ho S."/>
            <person name="Lorente-Galdos B."/>
            <person name="Quilez J."/>
            <person name="Marques-Bonet T."/>
            <person name="Raney B.J."/>
            <person name="Ingham P.W."/>
            <person name="Tay A."/>
            <person name="Hillier L.W."/>
            <person name="Minx P."/>
            <person name="Boehm T."/>
            <person name="Wilson R.K."/>
            <person name="Brenner S."/>
            <person name="Warren W.C."/>
        </authorList>
    </citation>
    <scope>NUCLEOTIDE SEQUENCE</scope>
    <source>
        <tissue evidence="10">Kidney</tissue>
    </source>
</reference>
<proteinExistence type="evidence at transcript level"/>
<evidence type="ECO:0000256" key="1">
    <source>
        <dbReference type="ARBA" id="ARBA00004069"/>
    </source>
</evidence>
<keyword evidence="8" id="KW-0539">Nucleus</keyword>
<evidence type="ECO:0000256" key="2">
    <source>
        <dbReference type="ARBA" id="ARBA00004123"/>
    </source>
</evidence>
<evidence type="ECO:0000256" key="4">
    <source>
        <dbReference type="ARBA" id="ARBA00021776"/>
    </source>
</evidence>
<keyword evidence="6" id="KW-0496">Mitochondrion</keyword>
<dbReference type="SUPFAM" id="SSF64076">
    <property type="entry name" value="MTH938-like"/>
    <property type="match status" value="1"/>
</dbReference>
<comment type="function">
    <text evidence="1">Essential factor for the assembly of mitochondrial NADH:ubiquinone oxidoreductase complex (complex I).</text>
</comment>
<dbReference type="FunFam" id="3.40.1230.10:FF:000002">
    <property type="entry name" value="NADH dehydrogenase [ubiquinone] 1 alpha subcomplex assembly factor 3"/>
    <property type="match status" value="1"/>
</dbReference>
<comment type="subcellular location">
    <subcellularLocation>
        <location evidence="3">Mitochondrion inner membrane</location>
    </subcellularLocation>
    <subcellularLocation>
        <location evidence="2">Nucleus</location>
    </subcellularLocation>
</comment>
<dbReference type="Gene3D" id="3.40.1230.10">
    <property type="entry name" value="MTH938-like"/>
    <property type="match status" value="1"/>
</dbReference>
<evidence type="ECO:0000256" key="8">
    <source>
        <dbReference type="ARBA" id="ARBA00023242"/>
    </source>
</evidence>
<comment type="similarity">
    <text evidence="9">Belongs to the NDUFAF3 family.</text>
</comment>
<organism evidence="10">
    <name type="scientific">Callorhinchus milii</name>
    <name type="common">Ghost shark</name>
    <dbReference type="NCBI Taxonomy" id="7868"/>
    <lineage>
        <taxon>Eukaryota</taxon>
        <taxon>Metazoa</taxon>
        <taxon>Chordata</taxon>
        <taxon>Craniata</taxon>
        <taxon>Vertebrata</taxon>
        <taxon>Chondrichthyes</taxon>
        <taxon>Holocephali</taxon>
        <taxon>Chimaeriformes</taxon>
        <taxon>Callorhinchidae</taxon>
        <taxon>Callorhinchus</taxon>
    </lineage>
</organism>
<keyword evidence="5" id="KW-0999">Mitochondrion inner membrane</keyword>
<evidence type="ECO:0000256" key="9">
    <source>
        <dbReference type="ARBA" id="ARBA00049984"/>
    </source>
</evidence>
<dbReference type="GO" id="GO:0005743">
    <property type="term" value="C:mitochondrial inner membrane"/>
    <property type="evidence" value="ECO:0007669"/>
    <property type="project" value="UniProtKB-SubCell"/>
</dbReference>
<sequence>MAALVVSGLRGLWRGSGSGLRHRQQLRQPSRGHKLTPMDDEMYQKTTITLLERDSPETMFIENYSSNGFLINGDRVIGPCAVIPRAVLQWNVGSYKDITEDSLALFHLLEPKIEILVLGLGHKVERVDPQVLRFIRRKGIAVEIQDTANACATFNFLTSDRRMAAAALIPPSYLPKELV</sequence>
<accession>V9L0W3</accession>